<feature type="compositionally biased region" description="Basic and acidic residues" evidence="1">
    <location>
        <begin position="704"/>
        <end position="713"/>
    </location>
</feature>
<gene>
    <name evidence="2" type="ORF">TWF679_008197</name>
</gene>
<feature type="region of interest" description="Disordered" evidence="1">
    <location>
        <begin position="982"/>
        <end position="1004"/>
    </location>
</feature>
<name>A0A8H8V5W5_ORBOL</name>
<feature type="compositionally biased region" description="Low complexity" evidence="1">
    <location>
        <begin position="247"/>
        <end position="260"/>
    </location>
</feature>
<dbReference type="EMBL" id="WIWT01000050">
    <property type="protein sequence ID" value="KAF3207865.1"/>
    <property type="molecule type" value="Genomic_DNA"/>
</dbReference>
<organism evidence="2 3">
    <name type="scientific">Orbilia oligospora</name>
    <name type="common">Nematode-trapping fungus</name>
    <name type="synonym">Arthrobotrys oligospora</name>
    <dbReference type="NCBI Taxonomy" id="2813651"/>
    <lineage>
        <taxon>Eukaryota</taxon>
        <taxon>Fungi</taxon>
        <taxon>Dikarya</taxon>
        <taxon>Ascomycota</taxon>
        <taxon>Pezizomycotina</taxon>
        <taxon>Orbiliomycetes</taxon>
        <taxon>Orbiliales</taxon>
        <taxon>Orbiliaceae</taxon>
        <taxon>Orbilia</taxon>
    </lineage>
</organism>
<proteinExistence type="predicted"/>
<feature type="compositionally biased region" description="Basic and acidic residues" evidence="1">
    <location>
        <begin position="451"/>
        <end position="473"/>
    </location>
</feature>
<feature type="region of interest" description="Disordered" evidence="1">
    <location>
        <begin position="916"/>
        <end position="939"/>
    </location>
</feature>
<dbReference type="Proteomes" id="UP000614610">
    <property type="component" value="Unassembled WGS sequence"/>
</dbReference>
<feature type="region of interest" description="Disordered" evidence="1">
    <location>
        <begin position="247"/>
        <end position="319"/>
    </location>
</feature>
<feature type="compositionally biased region" description="Polar residues" evidence="1">
    <location>
        <begin position="523"/>
        <end position="536"/>
    </location>
</feature>
<feature type="compositionally biased region" description="Low complexity" evidence="1">
    <location>
        <begin position="632"/>
        <end position="651"/>
    </location>
</feature>
<feature type="region of interest" description="Disordered" evidence="1">
    <location>
        <begin position="1146"/>
        <end position="1196"/>
    </location>
</feature>
<dbReference type="OrthoDB" id="5400518at2759"/>
<evidence type="ECO:0000313" key="2">
    <source>
        <dbReference type="EMBL" id="KAF3207865.1"/>
    </source>
</evidence>
<evidence type="ECO:0000313" key="3">
    <source>
        <dbReference type="Proteomes" id="UP000614610"/>
    </source>
</evidence>
<feature type="compositionally biased region" description="Gly residues" evidence="1">
    <location>
        <begin position="290"/>
        <end position="303"/>
    </location>
</feature>
<accession>A0A8H8V5W5</accession>
<feature type="compositionally biased region" description="Pro residues" evidence="1">
    <location>
        <begin position="556"/>
        <end position="566"/>
    </location>
</feature>
<evidence type="ECO:0000256" key="1">
    <source>
        <dbReference type="SAM" id="MobiDB-lite"/>
    </source>
</evidence>
<comment type="caution">
    <text evidence="2">The sequence shown here is derived from an EMBL/GenBank/DDBJ whole genome shotgun (WGS) entry which is preliminary data.</text>
</comment>
<feature type="compositionally biased region" description="Polar residues" evidence="1">
    <location>
        <begin position="825"/>
        <end position="904"/>
    </location>
</feature>
<sequence>MEDFLISAGTKLGISAIKAFGGGGGSAAGAALGAIAGAFDEDGGDFDGGDDIGGDSVDFGGEDTGGFENDAGGGGEEYTEEYTGEEYYDESADTTALDGGYYEEEPSTYGAYDESEYEEGYNDDGSYTDEYGVTYDVNGYVIDDGSGYEYSAEEGAFDQTISPSGEAATYGEGYTYEEQEGEHAHEHSHIHGHHPKHRGLGTGLALGGAAVAGAAVLGGVALAARKARGRGRGGALAGRGRGAATIGCPPWGRGGAAPAHGGRGRPQSFSGQGGVRPPLQHSSTAPAGVMHGGGFRGRGGAPRGRGRGRGRGAPLAHHNSFPVAARGRGAVRARGIAHGVHPGAGRGAIPTKLDVYGGPPGALPTALGQPPCPSQVPGFNGIITPQSTGYVANGFQETLGAPPPYTPAVSNAFVPAPAPAPGPAPAPKPVANPAQLDQMSKRKLAALQQIQRREKDRIEAKRREEEEDRKRLEAAQGGEKPTCQEQAEPKVQINLPPGVKPAPPLLDTKKPELINPPQELPPNVSQNGIGRSNSVLAPQVLETPAPVSYSNTHPGPQAPFPPPAPAPVRTHVPVPGNLLEMDGGQYVQPTAPLSSPAPVSYPQSPPVNTPYGYPQNQAQQPGSNRWSAVELGNTQYNPNQQQQQQPTSQGPHRTLSMLQRFPSRKPIQQQQRPVSMMIPPSHVQNMLNNGFNQKPSKNQKSFHYPHEHDRERQQAQNQATPQIYPHNAPKEPKKEQQKEEVEEEGWRPPPLKVVQRRKFNSGEPDPLPQVEKVPENTSPGTATPHETSAFIPPPPPPLPFDEVPQPPALPSENAQQARPPVNPIENAQQAPSLSLPIRNSLQTKASNENVQPANIPSLPSENAQQAHIPSGPTETTQQVHLPQGPTETTQHVHLPQGSTETTQLPQQTAAGAIENFNAQSSPPKSSVEHHEFVQTPKAETPKGYYENFAPGVDIPGLKVRKGSLPASLPSQLRQETTYAPHPQFQNQQTGHHSTTMNQAAHHSTHANTAIDAPRFSYETSTLTAHKQFHNFPSPQRQQNMNGNPQNYPIPPQQPLLQHSNTFPAVLNPNPTQPAYNIDFNNYPRPPVAPQPFNNNFQNLSQPPSHIMEMPGSTGFAPIGGAKSPYDMNPMIAELPEIPRAMQGAQRVDDAEYLNRSEGISYETNGGKEDERKKQEQPQEDEIKMSANSWGFGWDRF</sequence>
<feature type="region of interest" description="Disordered" evidence="1">
    <location>
        <begin position="448"/>
        <end position="653"/>
    </location>
</feature>
<feature type="compositionally biased region" description="Basic and acidic residues" evidence="1">
    <location>
        <begin position="1165"/>
        <end position="1183"/>
    </location>
</feature>
<feature type="region of interest" description="Disordered" evidence="1">
    <location>
        <begin position="680"/>
        <end position="904"/>
    </location>
</feature>
<feature type="compositionally biased region" description="Polar residues" evidence="1">
    <location>
        <begin position="775"/>
        <end position="786"/>
    </location>
</feature>
<protein>
    <submittedName>
        <fullName evidence="2">Uncharacterized protein</fullName>
    </submittedName>
</protein>
<feature type="compositionally biased region" description="Polar residues" evidence="1">
    <location>
        <begin position="682"/>
        <end position="701"/>
    </location>
</feature>
<reference evidence="2" key="1">
    <citation type="submission" date="2019-06" db="EMBL/GenBank/DDBJ databases">
        <authorList>
            <person name="Palmer J.M."/>
        </authorList>
    </citation>
    <scope>NUCLEOTIDE SEQUENCE</scope>
    <source>
        <strain evidence="2">TWF679</strain>
    </source>
</reference>
<feature type="compositionally biased region" description="Basic and acidic residues" evidence="1">
    <location>
        <begin position="728"/>
        <end position="739"/>
    </location>
</feature>
<feature type="compositionally biased region" description="Pro residues" evidence="1">
    <location>
        <begin position="791"/>
        <end position="809"/>
    </location>
</feature>
<dbReference type="AlphaFoldDB" id="A0A8H8V5W5"/>
<feature type="compositionally biased region" description="Polar residues" evidence="1">
    <location>
        <begin position="614"/>
        <end position="626"/>
    </location>
</feature>